<name>A0A7C8MGR7_9PLEO</name>
<organism evidence="1 2">
    <name type="scientific">Massariosphaeria phaeospora</name>
    <dbReference type="NCBI Taxonomy" id="100035"/>
    <lineage>
        <taxon>Eukaryota</taxon>
        <taxon>Fungi</taxon>
        <taxon>Dikarya</taxon>
        <taxon>Ascomycota</taxon>
        <taxon>Pezizomycotina</taxon>
        <taxon>Dothideomycetes</taxon>
        <taxon>Pleosporomycetidae</taxon>
        <taxon>Pleosporales</taxon>
        <taxon>Pleosporales incertae sedis</taxon>
        <taxon>Massariosphaeria</taxon>
    </lineage>
</organism>
<keyword evidence="2" id="KW-1185">Reference proteome</keyword>
<proteinExistence type="predicted"/>
<sequence length="183" mass="19965">MPCPRRRRRRPAPECTLCGLSARCKGHGTSIAPTAPCRFTPPPLQCPHRTLAVARVLSPLQRHADGNVPCCSTEPESFLDAVMKTTLYTIIYSSYAAVNVRLPTAQQMSNSVSTIDSLSITAACRGTQDVNKFPLPTLTSLYSMLIPSLVAPTPPHTILPIHPVFTWHCSTNAPQTKTRPYGQ</sequence>
<dbReference type="Proteomes" id="UP000481861">
    <property type="component" value="Unassembled WGS sequence"/>
</dbReference>
<protein>
    <submittedName>
        <fullName evidence="1">Uncharacterized protein</fullName>
    </submittedName>
</protein>
<dbReference type="EMBL" id="JAADJZ010000001">
    <property type="protein sequence ID" value="KAF2877896.1"/>
    <property type="molecule type" value="Genomic_DNA"/>
</dbReference>
<comment type="caution">
    <text evidence="1">The sequence shown here is derived from an EMBL/GenBank/DDBJ whole genome shotgun (WGS) entry which is preliminary data.</text>
</comment>
<evidence type="ECO:0000313" key="2">
    <source>
        <dbReference type="Proteomes" id="UP000481861"/>
    </source>
</evidence>
<evidence type="ECO:0000313" key="1">
    <source>
        <dbReference type="EMBL" id="KAF2877896.1"/>
    </source>
</evidence>
<accession>A0A7C8MGR7</accession>
<gene>
    <name evidence="1" type="ORF">BDV95DRAFT_588908</name>
</gene>
<dbReference type="AlphaFoldDB" id="A0A7C8MGR7"/>
<reference evidence="1 2" key="1">
    <citation type="submission" date="2020-01" db="EMBL/GenBank/DDBJ databases">
        <authorList>
            <consortium name="DOE Joint Genome Institute"/>
            <person name="Haridas S."/>
            <person name="Albert R."/>
            <person name="Binder M."/>
            <person name="Bloem J."/>
            <person name="Labutti K."/>
            <person name="Salamov A."/>
            <person name="Andreopoulos B."/>
            <person name="Baker S.E."/>
            <person name="Barry K."/>
            <person name="Bills G."/>
            <person name="Bluhm B.H."/>
            <person name="Cannon C."/>
            <person name="Castanera R."/>
            <person name="Culley D.E."/>
            <person name="Daum C."/>
            <person name="Ezra D."/>
            <person name="Gonzalez J.B."/>
            <person name="Henrissat B."/>
            <person name="Kuo A."/>
            <person name="Liang C."/>
            <person name="Lipzen A."/>
            <person name="Lutzoni F."/>
            <person name="Magnuson J."/>
            <person name="Mondo S."/>
            <person name="Nolan M."/>
            <person name="Ohm R."/>
            <person name="Pangilinan J."/>
            <person name="Park H.-J.H."/>
            <person name="Ramirez L."/>
            <person name="Alfaro M."/>
            <person name="Sun H."/>
            <person name="Tritt A."/>
            <person name="Yoshinaga Y."/>
            <person name="Zwiers L.-H.L."/>
            <person name="Turgeon B.G."/>
            <person name="Goodwin S.B."/>
            <person name="Spatafora J.W."/>
            <person name="Crous P.W."/>
            <person name="Grigoriev I.V."/>
        </authorList>
    </citation>
    <scope>NUCLEOTIDE SEQUENCE [LARGE SCALE GENOMIC DNA]</scope>
    <source>
        <strain evidence="1 2">CBS 611.86</strain>
    </source>
</reference>